<dbReference type="KEGG" id="pdi:BDI_0475"/>
<gene>
    <name evidence="4" type="ordered locus">BDI_0475</name>
</gene>
<keyword evidence="2" id="KW-0012">Acyltransferase</keyword>
<evidence type="ECO:0000256" key="2">
    <source>
        <dbReference type="ARBA" id="ARBA00023315"/>
    </source>
</evidence>
<reference evidence="4 5" key="1">
    <citation type="journal article" date="2007" name="PLoS Biol.">
        <title>Evolution of symbiotic bacteria in the distal human intestine.</title>
        <authorList>
            <person name="Xu J."/>
            <person name="Mahowald M.A."/>
            <person name="Ley R.E."/>
            <person name="Lozupone C.A."/>
            <person name="Hamady M."/>
            <person name="Martens E.C."/>
            <person name="Henrissat B."/>
            <person name="Coutinho P.M."/>
            <person name="Minx P."/>
            <person name="Latreille P."/>
            <person name="Cordum H."/>
            <person name="Van Brunt A."/>
            <person name="Kim K."/>
            <person name="Fulton R.S."/>
            <person name="Fulton L.A."/>
            <person name="Clifton S.W."/>
            <person name="Wilson R.K."/>
            <person name="Knight R.D."/>
            <person name="Gordon J.I."/>
        </authorList>
    </citation>
    <scope>NUCLEOTIDE SEQUENCE [LARGE SCALE GENOMIC DNA]</scope>
    <source>
        <strain evidence="5">ATCC 8503 / DSM 20701 / CIP 104284 / JCM 5825 / NCTC 11152</strain>
    </source>
</reference>
<dbReference type="eggNOG" id="COG1247">
    <property type="taxonomic scope" value="Bacteria"/>
</dbReference>
<evidence type="ECO:0000313" key="4">
    <source>
        <dbReference type="EMBL" id="ABR42252.1"/>
    </source>
</evidence>
<evidence type="ECO:0000259" key="3">
    <source>
        <dbReference type="PROSITE" id="PS51186"/>
    </source>
</evidence>
<proteinExistence type="predicted"/>
<protein>
    <submittedName>
        <fullName evidence="4">Phosphinothricin N-acetyltransferase, putative</fullName>
    </submittedName>
</protein>
<feature type="domain" description="N-acetyltransferase" evidence="3">
    <location>
        <begin position="2"/>
        <end position="165"/>
    </location>
</feature>
<dbReference type="SUPFAM" id="SSF55729">
    <property type="entry name" value="Acyl-CoA N-acyltransferases (Nat)"/>
    <property type="match status" value="1"/>
</dbReference>
<keyword evidence="5" id="KW-1185">Reference proteome</keyword>
<dbReference type="PANTHER" id="PTHR43072:SF23">
    <property type="entry name" value="UPF0039 PROTEIN C11D3.02C"/>
    <property type="match status" value="1"/>
</dbReference>
<sequence length="167" mass="19263">MNMIRNVSLRDAKAIVDIYNEYVVNSVATFETEPLRVEEMEGRIAGISASYPYLVYVDQDEVVGYCYAHTWKEKAAYKYTLETTVYLSPRYKGKGIGRQLMERLIEECRAGGYHALIACITEGNEASYSLHEKLGFRKVSHFEKVGLKFGRWLDVVDYELIIKPNER</sequence>
<dbReference type="PANTHER" id="PTHR43072">
    <property type="entry name" value="N-ACETYLTRANSFERASE"/>
    <property type="match status" value="1"/>
</dbReference>
<dbReference type="Proteomes" id="UP000000566">
    <property type="component" value="Chromosome"/>
</dbReference>
<dbReference type="STRING" id="435591.BDI_0475"/>
<accession>A6L988</accession>
<dbReference type="EMBL" id="CP000140">
    <property type="protein sequence ID" value="ABR42252.1"/>
    <property type="molecule type" value="Genomic_DNA"/>
</dbReference>
<evidence type="ECO:0000256" key="1">
    <source>
        <dbReference type="ARBA" id="ARBA00022679"/>
    </source>
</evidence>
<keyword evidence="1 4" id="KW-0808">Transferase</keyword>
<dbReference type="Gene3D" id="3.40.630.30">
    <property type="match status" value="1"/>
</dbReference>
<organism evidence="4 5">
    <name type="scientific">Parabacteroides distasonis (strain ATCC 8503 / DSM 20701 / CIP 104284 / JCM 5825 / NCTC 11152)</name>
    <dbReference type="NCBI Taxonomy" id="435591"/>
    <lineage>
        <taxon>Bacteria</taxon>
        <taxon>Pseudomonadati</taxon>
        <taxon>Bacteroidota</taxon>
        <taxon>Bacteroidia</taxon>
        <taxon>Bacteroidales</taxon>
        <taxon>Tannerellaceae</taxon>
        <taxon>Parabacteroides</taxon>
    </lineage>
</organism>
<dbReference type="InterPro" id="IPR000182">
    <property type="entry name" value="GNAT_dom"/>
</dbReference>
<evidence type="ECO:0000313" key="5">
    <source>
        <dbReference type="Proteomes" id="UP000000566"/>
    </source>
</evidence>
<dbReference type="HOGENOM" id="CLU_013985_4_2_10"/>
<name>A6L988_PARD8</name>
<dbReference type="PROSITE" id="PS51186">
    <property type="entry name" value="GNAT"/>
    <property type="match status" value="1"/>
</dbReference>
<dbReference type="CDD" id="cd04301">
    <property type="entry name" value="NAT_SF"/>
    <property type="match status" value="1"/>
</dbReference>
<dbReference type="GO" id="GO:0016747">
    <property type="term" value="F:acyltransferase activity, transferring groups other than amino-acyl groups"/>
    <property type="evidence" value="ECO:0007669"/>
    <property type="project" value="InterPro"/>
</dbReference>
<dbReference type="PaxDb" id="435591-BDI_0475"/>
<dbReference type="Pfam" id="PF13420">
    <property type="entry name" value="Acetyltransf_4"/>
    <property type="match status" value="1"/>
</dbReference>
<dbReference type="AlphaFoldDB" id="A6L988"/>
<dbReference type="InterPro" id="IPR016181">
    <property type="entry name" value="Acyl_CoA_acyltransferase"/>
</dbReference>